<dbReference type="EMBL" id="KC513621">
    <property type="protein sequence ID" value="AGE96529.1"/>
    <property type="molecule type" value="Genomic_DNA"/>
</dbReference>
<organism evidence="1">
    <name type="scientific">Encephalitozoon cuniculi</name>
    <name type="common">Microsporidian parasite</name>
    <dbReference type="NCBI Taxonomy" id="6035"/>
    <lineage>
        <taxon>Eukaryota</taxon>
        <taxon>Fungi</taxon>
        <taxon>Fungi incertae sedis</taxon>
        <taxon>Microsporidia</taxon>
        <taxon>Unikaryonidae</taxon>
        <taxon>Encephalitozoon</taxon>
    </lineage>
</organism>
<gene>
    <name evidence="1" type="ORF">ECU09_1280</name>
</gene>
<reference evidence="1" key="1">
    <citation type="journal article" date="2013" name="Eukaryot. Cell">
        <title>Extremely Reduced Levels of Heterozygosity in the Vertebrate Pathogen Encephalitozoon cuniculi.</title>
        <authorList>
            <person name="Selman M."/>
            <person name="Sak B."/>
            <person name="Kvac M."/>
            <person name="Farinelli L."/>
            <person name="Weiss L.M."/>
            <person name="Corradi N."/>
        </authorList>
    </citation>
    <scope>NUCLEOTIDE SEQUENCE</scope>
</reference>
<name>M1JLY8_ENCCN</name>
<dbReference type="VEuPathDB" id="MicrosporidiaDB:AEWQ_091290"/>
<dbReference type="AlphaFoldDB" id="M1JLY8"/>
<dbReference type="VEuPathDB" id="MicrosporidiaDB:ECU09_1280"/>
<dbReference type="VEuPathDB" id="MicrosporidiaDB:AEWD_091300"/>
<dbReference type="VEuPathDB" id="MicrosporidiaDB:M970_091270"/>
<proteinExistence type="predicted"/>
<accession>M1JLY8</accession>
<sequence length="174" mass="20186">MPQMSLPDKIIHTLKCMDRPSDIQPYRDVLAVSRKLPPREWHELCKLVKTNRIYNILRTDLSRKEAEVLGSALKKVSLNHVDDMIDVVVKKRDGNAPILLRYILEKKKKISVDAVQKYFCEELSRQISLKHLRLLHVMHKNYPSSINSTILDFCRSNGHPICKEILESAMDVVE</sequence>
<dbReference type="VEuPathDB" id="MicrosporidiaDB:AEWR_091270"/>
<protein>
    <submittedName>
        <fullName evidence="1">Uncharacterized protein</fullName>
    </submittedName>
</protein>
<evidence type="ECO:0000313" key="1">
    <source>
        <dbReference type="EMBL" id="AGE96529.1"/>
    </source>
</evidence>